<name>A0A087HJ01_ARAAL</name>
<keyword evidence="1" id="KW-0812">Transmembrane</keyword>
<proteinExistence type="predicted"/>
<reference evidence="3" key="1">
    <citation type="journal article" date="2015" name="Nat. Plants">
        <title>Genome expansion of Arabis alpina linked with retrotransposition and reduced symmetric DNA methylation.</title>
        <authorList>
            <person name="Willing E.M."/>
            <person name="Rawat V."/>
            <person name="Mandakova T."/>
            <person name="Maumus F."/>
            <person name="James G.V."/>
            <person name="Nordstroem K.J."/>
            <person name="Becker C."/>
            <person name="Warthmann N."/>
            <person name="Chica C."/>
            <person name="Szarzynska B."/>
            <person name="Zytnicki M."/>
            <person name="Albani M.C."/>
            <person name="Kiefer C."/>
            <person name="Bergonzi S."/>
            <person name="Castaings L."/>
            <person name="Mateos J.L."/>
            <person name="Berns M.C."/>
            <person name="Bujdoso N."/>
            <person name="Piofczyk T."/>
            <person name="de Lorenzo L."/>
            <person name="Barrero-Sicilia C."/>
            <person name="Mateos I."/>
            <person name="Piednoel M."/>
            <person name="Hagmann J."/>
            <person name="Chen-Min-Tao R."/>
            <person name="Iglesias-Fernandez R."/>
            <person name="Schuster S.C."/>
            <person name="Alonso-Blanco C."/>
            <person name="Roudier F."/>
            <person name="Carbonero P."/>
            <person name="Paz-Ares J."/>
            <person name="Davis S.J."/>
            <person name="Pecinka A."/>
            <person name="Quesneville H."/>
            <person name="Colot V."/>
            <person name="Lysak M.A."/>
            <person name="Weigel D."/>
            <person name="Coupland G."/>
            <person name="Schneeberger K."/>
        </authorList>
    </citation>
    <scope>NUCLEOTIDE SEQUENCE [LARGE SCALE GENOMIC DNA]</scope>
    <source>
        <strain evidence="3">cv. Pajares</strain>
    </source>
</reference>
<evidence type="ECO:0000256" key="1">
    <source>
        <dbReference type="SAM" id="Phobius"/>
    </source>
</evidence>
<accession>A0A087HJ01</accession>
<evidence type="ECO:0000313" key="3">
    <source>
        <dbReference type="Proteomes" id="UP000029120"/>
    </source>
</evidence>
<evidence type="ECO:0000313" key="2">
    <source>
        <dbReference type="EMBL" id="KFK42103.1"/>
    </source>
</evidence>
<protein>
    <submittedName>
        <fullName evidence="2">Uncharacterized protein</fullName>
    </submittedName>
</protein>
<keyword evidence="3" id="KW-1185">Reference proteome</keyword>
<feature type="transmembrane region" description="Helical" evidence="1">
    <location>
        <begin position="29"/>
        <end position="46"/>
    </location>
</feature>
<dbReference type="Proteomes" id="UP000029120">
    <property type="component" value="Chromosome 2"/>
</dbReference>
<dbReference type="AlphaFoldDB" id="A0A087HJ01"/>
<sequence length="51" mass="5450">MQSATSILHSGGTFTAPAALIGAGNDVESTMTAMSINGMIFIFWISRRFQL</sequence>
<keyword evidence="1" id="KW-0472">Membrane</keyword>
<dbReference type="EMBL" id="CM002870">
    <property type="protein sequence ID" value="KFK42103.1"/>
    <property type="molecule type" value="Genomic_DNA"/>
</dbReference>
<organism evidence="2 3">
    <name type="scientific">Arabis alpina</name>
    <name type="common">Alpine rock-cress</name>
    <dbReference type="NCBI Taxonomy" id="50452"/>
    <lineage>
        <taxon>Eukaryota</taxon>
        <taxon>Viridiplantae</taxon>
        <taxon>Streptophyta</taxon>
        <taxon>Embryophyta</taxon>
        <taxon>Tracheophyta</taxon>
        <taxon>Spermatophyta</taxon>
        <taxon>Magnoliopsida</taxon>
        <taxon>eudicotyledons</taxon>
        <taxon>Gunneridae</taxon>
        <taxon>Pentapetalae</taxon>
        <taxon>rosids</taxon>
        <taxon>malvids</taxon>
        <taxon>Brassicales</taxon>
        <taxon>Brassicaceae</taxon>
        <taxon>Arabideae</taxon>
        <taxon>Arabis</taxon>
    </lineage>
</organism>
<keyword evidence="1" id="KW-1133">Transmembrane helix</keyword>
<dbReference type="Gramene" id="KFK42103">
    <property type="protein sequence ID" value="KFK42103"/>
    <property type="gene ID" value="AALP_AA2G211200"/>
</dbReference>
<gene>
    <name evidence="2" type="ordered locus">AALP_Aa2g211200</name>
</gene>